<dbReference type="EMBL" id="CADCWP010000033">
    <property type="protein sequence ID" value="CAA9559356.1"/>
    <property type="molecule type" value="Genomic_DNA"/>
</dbReference>
<proteinExistence type="predicted"/>
<dbReference type="GO" id="GO:0005524">
    <property type="term" value="F:ATP binding"/>
    <property type="evidence" value="ECO:0007669"/>
    <property type="project" value="UniProtKB-KW"/>
</dbReference>
<dbReference type="SMART" id="SM00797">
    <property type="entry name" value="AHS2"/>
    <property type="match status" value="1"/>
</dbReference>
<keyword evidence="1" id="KW-0547">Nucleotide-binding</keyword>
<protein>
    <submittedName>
        <fullName evidence="6">Allophanate hydrolase 2 subunit 1 / Allophanate hydrolase 2 subunit 2</fullName>
        <ecNumber evidence="6">3.5.1.54</ecNumber>
    </submittedName>
</protein>
<dbReference type="Gene3D" id="2.40.100.10">
    <property type="entry name" value="Cyclophilin-like"/>
    <property type="match status" value="2"/>
</dbReference>
<evidence type="ECO:0000313" key="6">
    <source>
        <dbReference type="EMBL" id="CAA9559356.1"/>
    </source>
</evidence>
<dbReference type="PANTHER" id="PTHR43309">
    <property type="entry name" value="5-OXOPROLINASE SUBUNIT C"/>
    <property type="match status" value="1"/>
</dbReference>
<dbReference type="Pfam" id="PF02682">
    <property type="entry name" value="CT_C_D"/>
    <property type="match status" value="1"/>
</dbReference>
<name>A0A6J4UVT3_9DEIN</name>
<dbReference type="Pfam" id="PF02626">
    <property type="entry name" value="CT_A_B"/>
    <property type="match status" value="1"/>
</dbReference>
<evidence type="ECO:0000256" key="3">
    <source>
        <dbReference type="ARBA" id="ARBA00022840"/>
    </source>
</evidence>
<dbReference type="GO" id="GO:0004039">
    <property type="term" value="F:allophanate hydrolase activity"/>
    <property type="evidence" value="ECO:0007669"/>
    <property type="project" value="UniProtKB-EC"/>
</dbReference>
<evidence type="ECO:0000256" key="2">
    <source>
        <dbReference type="ARBA" id="ARBA00022801"/>
    </source>
</evidence>
<dbReference type="Gene3D" id="3.30.1360.40">
    <property type="match status" value="1"/>
</dbReference>
<dbReference type="InterPro" id="IPR052708">
    <property type="entry name" value="PxpC"/>
</dbReference>
<dbReference type="AlphaFoldDB" id="A0A6J4UVT3"/>
<dbReference type="InterPro" id="IPR003778">
    <property type="entry name" value="CT_A_B"/>
</dbReference>
<evidence type="ECO:0000259" key="4">
    <source>
        <dbReference type="SMART" id="SM00796"/>
    </source>
</evidence>
<dbReference type="EC" id="3.5.1.54" evidence="6"/>
<feature type="domain" description="Carboxyltransferase" evidence="4">
    <location>
        <begin position="2"/>
        <end position="189"/>
    </location>
</feature>
<dbReference type="SUPFAM" id="SSF50891">
    <property type="entry name" value="Cyclophilin-like"/>
    <property type="match status" value="2"/>
</dbReference>
<organism evidence="6">
    <name type="scientific">uncultured Truepera sp</name>
    <dbReference type="NCBI Taxonomy" id="543023"/>
    <lineage>
        <taxon>Bacteria</taxon>
        <taxon>Thermotogati</taxon>
        <taxon>Deinococcota</taxon>
        <taxon>Deinococci</taxon>
        <taxon>Trueperales</taxon>
        <taxon>Trueperaceae</taxon>
        <taxon>Truepera</taxon>
        <taxon>environmental samples</taxon>
    </lineage>
</organism>
<dbReference type="InterPro" id="IPR029000">
    <property type="entry name" value="Cyclophilin-like_dom_sf"/>
</dbReference>
<dbReference type="SUPFAM" id="SSF160467">
    <property type="entry name" value="PH0987 N-terminal domain-like"/>
    <property type="match status" value="1"/>
</dbReference>
<keyword evidence="2 6" id="KW-0378">Hydrolase</keyword>
<dbReference type="InterPro" id="IPR003833">
    <property type="entry name" value="CT_C_D"/>
</dbReference>
<feature type="domain" description="Carboxyltransferase" evidence="5">
    <location>
        <begin position="246"/>
        <end position="495"/>
    </location>
</feature>
<keyword evidence="3" id="KW-0067">ATP-binding</keyword>
<reference evidence="6" key="1">
    <citation type="submission" date="2020-02" db="EMBL/GenBank/DDBJ databases">
        <authorList>
            <person name="Meier V. D."/>
        </authorList>
    </citation>
    <scope>NUCLEOTIDE SEQUENCE</scope>
    <source>
        <strain evidence="6">AVDCRST_MAG86</strain>
    </source>
</reference>
<gene>
    <name evidence="6" type="ORF">AVDCRST_MAG86-478</name>
</gene>
<dbReference type="SMART" id="SM00796">
    <property type="entry name" value="AHS1"/>
    <property type="match status" value="1"/>
</dbReference>
<sequence length="495" mass="52357">MLGGFYLRFGNDMDEAVNRRVQGIARSVLADPHPALTDVIPGYSTLYLEYDTAKSSEAELRHWLELERETVPAEGRLIVVPVVYDGPDLEAVADRTGLGVGEVIERHSRRDYHVYAVGFTPGLAFMGELDPLLRLPRRDAPRAQVAAGGVAIANLQTTVYPVASPGGWHLLGRTVEPVYTPTAHRPLLFGAGDRVRFRPVKDVRGEAPVEARLELLPEGPRYPLLRVAEPGLLDVVVDRGRFRAGRYGFARSGTVDGAAAARANRLVGNASGTALLELSVRGGVYEVLMPGVVAFTGGGMRALLGGEGMTTDSSFAVRDGDRLSFSPHITGSRGYLAFAGGLESRTFMGSASVDLRGHIGRPLAAGDVLGVGTPRPVRPGRSFTPYLGSGALRLLPGPQASPEALAALTRQTFSIGRADRMGAHLLGGAVPGGEVLSEAAPLGSVQVPPGGVPILLLHDRGTLGGYHKPAVVHPADLGRAAQLRPGQRVQFKMAG</sequence>
<dbReference type="PANTHER" id="PTHR43309:SF3">
    <property type="entry name" value="5-OXOPROLINASE SUBUNIT C"/>
    <property type="match status" value="1"/>
</dbReference>
<evidence type="ECO:0000259" key="5">
    <source>
        <dbReference type="SMART" id="SM00797"/>
    </source>
</evidence>
<accession>A0A6J4UVT3</accession>
<evidence type="ECO:0000256" key="1">
    <source>
        <dbReference type="ARBA" id="ARBA00022741"/>
    </source>
</evidence>